<dbReference type="Gene3D" id="1.10.287.1490">
    <property type="match status" value="1"/>
</dbReference>
<feature type="compositionally biased region" description="Basic and acidic residues" evidence="5">
    <location>
        <begin position="230"/>
        <end position="247"/>
    </location>
</feature>
<dbReference type="InterPro" id="IPR000237">
    <property type="entry name" value="GRIP_dom"/>
</dbReference>
<feature type="region of interest" description="Disordered" evidence="5">
    <location>
        <begin position="230"/>
        <end position="249"/>
    </location>
</feature>
<proteinExistence type="predicted"/>
<feature type="region of interest" description="Disordered" evidence="5">
    <location>
        <begin position="372"/>
        <end position="394"/>
    </location>
</feature>
<dbReference type="GO" id="GO:0031267">
    <property type="term" value="F:small GTPase binding"/>
    <property type="evidence" value="ECO:0007669"/>
    <property type="project" value="TreeGrafter"/>
</dbReference>
<feature type="compositionally biased region" description="Basic and acidic residues" evidence="5">
    <location>
        <begin position="856"/>
        <end position="878"/>
    </location>
</feature>
<feature type="coiled-coil region" evidence="4">
    <location>
        <begin position="1221"/>
        <end position="1279"/>
    </location>
</feature>
<dbReference type="PANTHER" id="PTHR18921">
    <property type="entry name" value="MYOSIN HEAVY CHAIN - RELATED"/>
    <property type="match status" value="1"/>
</dbReference>
<dbReference type="PANTHER" id="PTHR18921:SF2">
    <property type="entry name" value="THYROID RECEPTOR-INTERACTING PROTEIN 11"/>
    <property type="match status" value="1"/>
</dbReference>
<dbReference type="GeneID" id="106749384"/>
<evidence type="ECO:0000256" key="4">
    <source>
        <dbReference type="SAM" id="Coils"/>
    </source>
</evidence>
<feature type="coiled-coil region" evidence="4">
    <location>
        <begin position="612"/>
        <end position="836"/>
    </location>
</feature>
<feature type="compositionally biased region" description="Low complexity" evidence="5">
    <location>
        <begin position="531"/>
        <end position="544"/>
    </location>
</feature>
<evidence type="ECO:0000256" key="5">
    <source>
        <dbReference type="SAM" id="MobiDB-lite"/>
    </source>
</evidence>
<feature type="compositionally biased region" description="Polar residues" evidence="5">
    <location>
        <begin position="1393"/>
        <end position="1403"/>
    </location>
</feature>
<feature type="compositionally biased region" description="Basic and acidic residues" evidence="5">
    <location>
        <begin position="275"/>
        <end position="285"/>
    </location>
</feature>
<feature type="domain" description="GRIP" evidence="6">
    <location>
        <begin position="1293"/>
        <end position="1342"/>
    </location>
</feature>
<feature type="region of interest" description="Disordered" evidence="5">
    <location>
        <begin position="266"/>
        <end position="285"/>
    </location>
</feature>
<feature type="compositionally biased region" description="Basic and acidic residues" evidence="5">
    <location>
        <begin position="383"/>
        <end position="394"/>
    </location>
</feature>
<feature type="region of interest" description="Disordered" evidence="5">
    <location>
        <begin position="1386"/>
        <end position="1435"/>
    </location>
</feature>
<evidence type="ECO:0000259" key="6">
    <source>
        <dbReference type="PROSITE" id="PS50913"/>
    </source>
</evidence>
<keyword evidence="3 4" id="KW-0175">Coiled coil</keyword>
<protein>
    <submittedName>
        <fullName evidence="8">Thyroid receptor-interacting protein 11-like isoform X1</fullName>
    </submittedName>
</protein>
<feature type="coiled-coil region" evidence="4">
    <location>
        <begin position="1118"/>
        <end position="1177"/>
    </location>
</feature>
<keyword evidence="2" id="KW-0333">Golgi apparatus</keyword>
<feature type="coiled-coil region" evidence="4">
    <location>
        <begin position="166"/>
        <end position="193"/>
    </location>
</feature>
<keyword evidence="7" id="KW-1185">Reference proteome</keyword>
<accession>A0A6P3Y0E4</accession>
<feature type="coiled-coil region" evidence="4">
    <location>
        <begin position="34"/>
        <end position="82"/>
    </location>
</feature>
<reference evidence="8" key="1">
    <citation type="submission" date="2025-08" db="UniProtKB">
        <authorList>
            <consortium name="RefSeq"/>
        </authorList>
    </citation>
    <scope>IDENTIFICATION</scope>
</reference>
<dbReference type="PROSITE" id="PS50913">
    <property type="entry name" value="GRIP"/>
    <property type="match status" value="1"/>
</dbReference>
<comment type="subcellular location">
    <subcellularLocation>
        <location evidence="1">Golgi apparatus</location>
    </subcellularLocation>
</comment>
<evidence type="ECO:0000256" key="1">
    <source>
        <dbReference type="ARBA" id="ARBA00004555"/>
    </source>
</evidence>
<organism evidence="7 8">
    <name type="scientific">Dinoponera quadriceps</name>
    <name type="common">South American ant</name>
    <dbReference type="NCBI Taxonomy" id="609295"/>
    <lineage>
        <taxon>Eukaryota</taxon>
        <taxon>Metazoa</taxon>
        <taxon>Ecdysozoa</taxon>
        <taxon>Arthropoda</taxon>
        <taxon>Hexapoda</taxon>
        <taxon>Insecta</taxon>
        <taxon>Pterygota</taxon>
        <taxon>Neoptera</taxon>
        <taxon>Endopterygota</taxon>
        <taxon>Hymenoptera</taxon>
        <taxon>Apocrita</taxon>
        <taxon>Aculeata</taxon>
        <taxon>Formicoidea</taxon>
        <taxon>Formicidae</taxon>
        <taxon>Ponerinae</taxon>
        <taxon>Ponerini</taxon>
        <taxon>Dinoponera</taxon>
    </lineage>
</organism>
<dbReference type="GO" id="GO:0006888">
    <property type="term" value="P:endoplasmic reticulum to Golgi vesicle-mediated transport"/>
    <property type="evidence" value="ECO:0007669"/>
    <property type="project" value="TreeGrafter"/>
</dbReference>
<evidence type="ECO:0000313" key="7">
    <source>
        <dbReference type="Proteomes" id="UP000515204"/>
    </source>
</evidence>
<feature type="region of interest" description="Disordered" evidence="5">
    <location>
        <begin position="521"/>
        <end position="558"/>
    </location>
</feature>
<dbReference type="GO" id="GO:0005794">
    <property type="term" value="C:Golgi apparatus"/>
    <property type="evidence" value="ECO:0007669"/>
    <property type="project" value="UniProtKB-SubCell"/>
</dbReference>
<dbReference type="GO" id="GO:0007030">
    <property type="term" value="P:Golgi organization"/>
    <property type="evidence" value="ECO:0007669"/>
    <property type="project" value="TreeGrafter"/>
</dbReference>
<feature type="compositionally biased region" description="Low complexity" evidence="5">
    <location>
        <begin position="1404"/>
        <end position="1435"/>
    </location>
</feature>
<name>A0A6P3Y0E4_DINQU</name>
<feature type="compositionally biased region" description="Basic and acidic residues" evidence="5">
    <location>
        <begin position="545"/>
        <end position="556"/>
    </location>
</feature>
<dbReference type="Proteomes" id="UP000515204">
    <property type="component" value="Unplaced"/>
</dbReference>
<feature type="region of interest" description="Disordered" evidence="5">
    <location>
        <begin position="854"/>
        <end position="892"/>
    </location>
</feature>
<evidence type="ECO:0000256" key="2">
    <source>
        <dbReference type="ARBA" id="ARBA00023034"/>
    </source>
</evidence>
<feature type="compositionally biased region" description="Basic and acidic residues" evidence="5">
    <location>
        <begin position="585"/>
        <end position="594"/>
    </location>
</feature>
<sequence>MAWFGDGLASLSNLKGQITNYAQNVLSEGIVEEMDERSRALKEANERCTQLEDLLNSKDAEISLLRRQNHELQIAVVEINEKSKESKDTNHIDEASEGAFWDPSCDNNRNARNQNHVRQLQEQLVQATVKVRELECELKHVEMVNNTSMKDDLPDGHRRAEVLRAKQDMLNRIIQIEEKTREAERNAKRIQLDETTLVNDFRSIISKLNSHEKFDLVSGALKALQIESDTRGKMKEHEKSDSDEKFGRVGGFEYNPLTLRQYFDANSEQPSKPSDTNEEHSTQKEEILRKRIEELENKNEDLLQAMEKLDEGHSQSIEELLALRQEANKKHRTLQSAYEQLSVDYNEAQREIIELRSNDTQLQKLDRSIDKLDKHTQATPPSQKDDSVPARSDLDDVTEKVKAILRNCTINSVESGESIFETLAKQYVDSKWKLEMLERKLTETARNFKDAEDVKDALQMDCEELQSHIDTLLMENQTLKSSLPCIPEASEERVASLETDVESLNEEVKRLLAENKTMRETNSNLTRAIRSQELSSTNSSQSTENADHQVPRSCLEEDKESWEEIGLSKDTAEREEFPIPSSEVKSSDEEIERPRVDHENVTQELVQTVSKVELLESDLALQRDTVNKLARENEDLLKKKAQLEMELYDQREHNLRRNDYYECVLGDLQQQLNEADREKSALQDDLSCRTMKLDKMQTQIDGKQSQLAKLCQDNDRLTKENVSLSEQLAATHNESLDKIELLNTEMSLLQQEHEDLKQEVSTYKEDLARAREELRETQQRHAELGNERGALKARCEELEEEKQKFRDAVAERARRVRELEEELNLREAKFHFLLNKCESLEREAKGSTMLLVPPETTHDERQMNDEEAVRAEKQRDSAAEDASNAASEEQRTLEQIIEGERREKEIARELNEKLTGEIAELHARLQTAVENNKESAGMAKQTIEDLSRLIRDKDNEMSVLRADLAQAGDTIAKMSGDIAMIDQRRDGLEQLAAVKHNEVLRYQDEIQQLVRRVNEQAAHIQGLIAERTVNEAAGKANTEENGPNGAKNQIAERQRNELAALDEKCGVLEAALIEERSNSRILRDQLAESQGKEINAARELERLRTHLVEMESSYTEEALIAEKTREELETKLQQVEEKMKNSLTAYTSASIRANQQVETLQQQMALIVQQRDQIQAKLSATEDNILVQAASLTNLQIVLEQFQQTKERDIISATEKIRSQLNESYERQQELASEISTLKQQLSEAKECLQAASRLSEQLEKKDEQIGQLNEEVTRLTALVSSINEKVRETMERDEGKVDKTLVKNLLLGYLSPTTSDKSSILRVFATVLDFTESEKDKTGVNNAAAQGNWMLRAGKGGALLKGEETSLSAAFVRFLESESKPKPQLPALPILNTATSRPGYTKQQQSTLASSSSASSSLSSSTLSSTSSSSSSSLSTQSTLLLSNVALPTFPDFVPARNTGSILKEVLKDS</sequence>
<dbReference type="RefSeq" id="XP_014484261.1">
    <property type="nucleotide sequence ID" value="XM_014628775.1"/>
</dbReference>
<evidence type="ECO:0000313" key="8">
    <source>
        <dbReference type="RefSeq" id="XP_014484261.1"/>
    </source>
</evidence>
<feature type="region of interest" description="Disordered" evidence="5">
    <location>
        <begin position="570"/>
        <end position="594"/>
    </location>
</feature>
<evidence type="ECO:0000256" key="3">
    <source>
        <dbReference type="ARBA" id="ARBA00023054"/>
    </source>
</evidence>
<gene>
    <name evidence="8" type="primary">LOC106749384</name>
</gene>
<dbReference type="OrthoDB" id="425925at2759"/>
<dbReference type="KEGG" id="dqu:106749384"/>